<keyword evidence="1" id="KW-0175">Coiled coil</keyword>
<dbReference type="Proteomes" id="UP000294489">
    <property type="component" value="Unassembled WGS sequence"/>
</dbReference>
<organism evidence="2 3">
    <name type="scientific">Modicisalibacter xianhensis</name>
    <dbReference type="NCBI Taxonomy" id="442341"/>
    <lineage>
        <taxon>Bacteria</taxon>
        <taxon>Pseudomonadati</taxon>
        <taxon>Pseudomonadota</taxon>
        <taxon>Gammaproteobacteria</taxon>
        <taxon>Oceanospirillales</taxon>
        <taxon>Halomonadaceae</taxon>
        <taxon>Modicisalibacter</taxon>
    </lineage>
</organism>
<gene>
    <name evidence="2" type="ORF">DFO67_1345</name>
</gene>
<dbReference type="RefSeq" id="WP_134021404.1">
    <property type="nucleotide sequence ID" value="NZ_SOEC01000034.1"/>
</dbReference>
<proteinExistence type="predicted"/>
<name>A0A4R8FFQ0_9GAMM</name>
<evidence type="ECO:0000256" key="1">
    <source>
        <dbReference type="SAM" id="Coils"/>
    </source>
</evidence>
<dbReference type="AlphaFoldDB" id="A0A4R8FFQ0"/>
<evidence type="ECO:0000313" key="3">
    <source>
        <dbReference type="Proteomes" id="UP000294489"/>
    </source>
</evidence>
<dbReference type="EMBL" id="SOEC01000034">
    <property type="protein sequence ID" value="TDX21637.1"/>
    <property type="molecule type" value="Genomic_DNA"/>
</dbReference>
<reference evidence="2 3" key="1">
    <citation type="submission" date="2019-03" db="EMBL/GenBank/DDBJ databases">
        <title>Freshwater and sediment microbial communities from various areas in North America, analyzing microbe dynamics in response to fracking.</title>
        <authorList>
            <person name="Lamendella R."/>
        </authorList>
    </citation>
    <scope>NUCLEOTIDE SEQUENCE [LARGE SCALE GENOMIC DNA]</scope>
    <source>
        <strain evidence="2 3">6_TX</strain>
    </source>
</reference>
<protein>
    <recommendedName>
        <fullName evidence="4">LysB family phage lysis regulatory protein</fullName>
    </recommendedName>
</protein>
<accession>A0A4R8FFQ0</accession>
<comment type="caution">
    <text evidence="2">The sequence shown here is derived from an EMBL/GenBank/DDBJ whole genome shotgun (WGS) entry which is preliminary data.</text>
</comment>
<feature type="coiled-coil region" evidence="1">
    <location>
        <begin position="34"/>
        <end position="78"/>
    </location>
</feature>
<sequence length="135" mass="15221">MLALLRSARFLVPVAGAAAIGLLGYSLYQQVQANGELQARIEQVEQDNQQWQDQIEAIEARADRIERMDQELAAIRQQQKADYQRLVSSLGRLRDEMPEVREWADGDVPAPLARSLCGRGIFTEATQQRLCVQDP</sequence>
<evidence type="ECO:0008006" key="4">
    <source>
        <dbReference type="Google" id="ProtNLM"/>
    </source>
</evidence>
<evidence type="ECO:0000313" key="2">
    <source>
        <dbReference type="EMBL" id="TDX21637.1"/>
    </source>
</evidence>